<evidence type="ECO:0000313" key="2">
    <source>
        <dbReference type="EMBL" id="EJZ42039.1"/>
    </source>
</evidence>
<accession>A0ABN0H8R3</accession>
<name>A0ABN0H8R3_9LEPT</name>
<dbReference type="EMBL" id="AHOM02000008">
    <property type="protein sequence ID" value="EJZ42039.1"/>
    <property type="molecule type" value="Genomic_DNA"/>
</dbReference>
<keyword evidence="1" id="KW-1133">Transmembrane helix</keyword>
<sequence length="528" mass="60545">MKYQIFEGHIFEFENKGIFFFLETTGRKSLISKLQLFIPLSCILFTLLFLFKIDANSVLVSDNQNKIAQAQAFLDSGYKSQYFSCKILADLGGCKFFPSWQVHLENGISGPFPVAFSLFASLFGLLGDYSLLFYVSILFFWIGVFFLKFELNLRWGAVLFLSFGPAFFHSALFPDYSITFLLTCVGLTFYACPVKTRPLGLLIGFFVGLGFFFRPENTILYFLLGIFHLIEFVYKGRSGVSTKDKDRLILLIGTGIGVIFYGILNYYLYGSVLGTRIETNAEIGWDTGIAKYSSLLIFGNGRVGFLFFCPWILLWLAYFFIRWKALERFERKLSLAILAALFLGAYLAPNDSNIDWGTRYLSWLIVPIIVLFFSQKNAEKVPKLVWILTGILFLVTLSFSKIYFLMQEKLSQEYVKYNEFLLSSDADIYVTTDPSISALFGQEILRKKVMRIEDLEDLPKLTKMLSSKKGTISLVRYEPLTLTLLQTLEKNDSEKLGTEMNDWFLRSGWKSGSKQTLEKIEILKFVRN</sequence>
<reference evidence="2 3" key="1">
    <citation type="submission" date="2012-08" db="EMBL/GenBank/DDBJ databases">
        <authorList>
            <person name="Harkins D.M."/>
            <person name="Durkin A.S."/>
            <person name="Selengut J.D."/>
            <person name="Sanka R."/>
            <person name="DePew J."/>
            <person name="Purushe J."/>
            <person name="Matthias M.A."/>
            <person name="Vinetz J.M."/>
            <person name="Sutton G.G."/>
            <person name="Nelson W.C."/>
            <person name="Fouts D.E."/>
        </authorList>
    </citation>
    <scope>NUCLEOTIDE SEQUENCE [LARGE SCALE GENOMIC DNA]</scope>
    <source>
        <strain evidence="2 3">MMD4847</strain>
    </source>
</reference>
<feature type="transmembrane region" description="Helical" evidence="1">
    <location>
        <begin position="385"/>
        <end position="406"/>
    </location>
</feature>
<feature type="transmembrane region" description="Helical" evidence="1">
    <location>
        <begin position="131"/>
        <end position="147"/>
    </location>
</feature>
<feature type="transmembrane region" description="Helical" evidence="1">
    <location>
        <begin position="333"/>
        <end position="350"/>
    </location>
</feature>
<keyword evidence="3" id="KW-1185">Reference proteome</keyword>
<feature type="transmembrane region" description="Helical" evidence="1">
    <location>
        <begin position="303"/>
        <end position="321"/>
    </location>
</feature>
<feature type="transmembrane region" description="Helical" evidence="1">
    <location>
        <begin position="356"/>
        <end position="373"/>
    </location>
</feature>
<protein>
    <submittedName>
        <fullName evidence="2">Membrane protein</fullName>
    </submittedName>
</protein>
<dbReference type="RefSeq" id="WP_008592770.1">
    <property type="nucleotide sequence ID" value="NZ_AHOM02000008.1"/>
</dbReference>
<feature type="transmembrane region" description="Helical" evidence="1">
    <location>
        <begin position="248"/>
        <end position="269"/>
    </location>
</feature>
<organism evidence="2 3">
    <name type="scientific">Leptospira licerasiae str. MMD4847</name>
    <dbReference type="NCBI Taxonomy" id="1049971"/>
    <lineage>
        <taxon>Bacteria</taxon>
        <taxon>Pseudomonadati</taxon>
        <taxon>Spirochaetota</taxon>
        <taxon>Spirochaetia</taxon>
        <taxon>Leptospirales</taxon>
        <taxon>Leptospiraceae</taxon>
        <taxon>Leptospira</taxon>
    </lineage>
</organism>
<feature type="transmembrane region" description="Helical" evidence="1">
    <location>
        <begin position="198"/>
        <end position="213"/>
    </location>
</feature>
<proteinExistence type="predicted"/>
<dbReference type="NCBIfam" id="NF047440">
    <property type="entry name" value="LA3751_2_3_fam"/>
    <property type="match status" value="1"/>
</dbReference>
<feature type="transmembrane region" description="Helical" evidence="1">
    <location>
        <begin position="167"/>
        <end position="191"/>
    </location>
</feature>
<feature type="transmembrane region" description="Helical" evidence="1">
    <location>
        <begin position="36"/>
        <end position="53"/>
    </location>
</feature>
<evidence type="ECO:0000256" key="1">
    <source>
        <dbReference type="SAM" id="Phobius"/>
    </source>
</evidence>
<dbReference type="Proteomes" id="UP000018720">
    <property type="component" value="Unassembled WGS sequence"/>
</dbReference>
<evidence type="ECO:0000313" key="3">
    <source>
        <dbReference type="Proteomes" id="UP000018720"/>
    </source>
</evidence>
<comment type="caution">
    <text evidence="2">The sequence shown here is derived from an EMBL/GenBank/DDBJ whole genome shotgun (WGS) entry which is preliminary data.</text>
</comment>
<keyword evidence="1" id="KW-0812">Transmembrane</keyword>
<dbReference type="InterPro" id="IPR059217">
    <property type="entry name" value="LA3751_2-like"/>
</dbReference>
<keyword evidence="1" id="KW-0472">Membrane</keyword>
<gene>
    <name evidence="2" type="ORF">LEP1GSC178_0379</name>
</gene>
<feature type="transmembrane region" description="Helical" evidence="1">
    <location>
        <begin position="219"/>
        <end position="236"/>
    </location>
</feature>